<organism evidence="1 2">
    <name type="scientific">Trichonephila inaurata madagascariensis</name>
    <dbReference type="NCBI Taxonomy" id="2747483"/>
    <lineage>
        <taxon>Eukaryota</taxon>
        <taxon>Metazoa</taxon>
        <taxon>Ecdysozoa</taxon>
        <taxon>Arthropoda</taxon>
        <taxon>Chelicerata</taxon>
        <taxon>Arachnida</taxon>
        <taxon>Araneae</taxon>
        <taxon>Araneomorphae</taxon>
        <taxon>Entelegynae</taxon>
        <taxon>Araneoidea</taxon>
        <taxon>Nephilidae</taxon>
        <taxon>Trichonephila</taxon>
        <taxon>Trichonephila inaurata</taxon>
    </lineage>
</organism>
<evidence type="ECO:0000313" key="2">
    <source>
        <dbReference type="Proteomes" id="UP000886998"/>
    </source>
</evidence>
<sequence length="87" mass="9721">MPTSIVIDKRTAIIVASGRQKTPHMTLAKASHDTKVRCGRMVRVHCFIPSQILPFARVTPQGLTIGSVNGERYREMLQSYVIPTTQQ</sequence>
<accession>A0A8X7BY11</accession>
<gene>
    <name evidence="1" type="ORF">TNIN_237991</name>
</gene>
<reference evidence="1" key="1">
    <citation type="submission" date="2020-08" db="EMBL/GenBank/DDBJ databases">
        <title>Multicomponent nature underlies the extraordinary mechanical properties of spider dragline silk.</title>
        <authorList>
            <person name="Kono N."/>
            <person name="Nakamura H."/>
            <person name="Mori M."/>
            <person name="Yoshida Y."/>
            <person name="Ohtoshi R."/>
            <person name="Malay A.D."/>
            <person name="Moran D.A.P."/>
            <person name="Tomita M."/>
            <person name="Numata K."/>
            <person name="Arakawa K."/>
        </authorList>
    </citation>
    <scope>NUCLEOTIDE SEQUENCE</scope>
</reference>
<proteinExistence type="predicted"/>
<dbReference type="AlphaFoldDB" id="A0A8X7BY11"/>
<comment type="caution">
    <text evidence="1">The sequence shown here is derived from an EMBL/GenBank/DDBJ whole genome shotgun (WGS) entry which is preliminary data.</text>
</comment>
<keyword evidence="2" id="KW-1185">Reference proteome</keyword>
<name>A0A8X7BY11_9ARAC</name>
<dbReference type="Proteomes" id="UP000886998">
    <property type="component" value="Unassembled WGS sequence"/>
</dbReference>
<dbReference type="EMBL" id="BMAV01005184">
    <property type="protein sequence ID" value="GFY46039.1"/>
    <property type="molecule type" value="Genomic_DNA"/>
</dbReference>
<evidence type="ECO:0000313" key="1">
    <source>
        <dbReference type="EMBL" id="GFY46039.1"/>
    </source>
</evidence>
<protein>
    <submittedName>
        <fullName evidence="1">Uncharacterized protein</fullName>
    </submittedName>
</protein>